<reference evidence="2 3" key="1">
    <citation type="submission" date="2018-07" db="EMBL/GenBank/DDBJ databases">
        <title>Draft Genome Assemblies for Five Robust Yarrowia lipolytica Strains Exhibiting High Lipid Production and Pentose Sugar Utilization and Sugar Alcohol Secretion from Undetoxified Lignocellulosic Biomass Hydrolysates.</title>
        <authorList>
            <consortium name="DOE Joint Genome Institute"/>
            <person name="Walker C."/>
            <person name="Ryu S."/>
            <person name="Na H."/>
            <person name="Zane M."/>
            <person name="LaButti K."/>
            <person name="Lipzen A."/>
            <person name="Haridas S."/>
            <person name="Barry K."/>
            <person name="Grigoriev I.V."/>
            <person name="Quarterman J."/>
            <person name="Slininger P."/>
            <person name="Dien B."/>
            <person name="Trinh C.T."/>
        </authorList>
    </citation>
    <scope>NUCLEOTIDE SEQUENCE [LARGE SCALE GENOMIC DNA]</scope>
    <source>
        <strain evidence="2 3">YB392</strain>
    </source>
</reference>
<organism evidence="2 3">
    <name type="scientific">Yarrowia lipolytica</name>
    <name type="common">Candida lipolytica</name>
    <dbReference type="NCBI Taxonomy" id="4952"/>
    <lineage>
        <taxon>Eukaryota</taxon>
        <taxon>Fungi</taxon>
        <taxon>Dikarya</taxon>
        <taxon>Ascomycota</taxon>
        <taxon>Saccharomycotina</taxon>
        <taxon>Dipodascomycetes</taxon>
        <taxon>Dipodascales</taxon>
        <taxon>Dipodascales incertae sedis</taxon>
        <taxon>Yarrowia</taxon>
    </lineage>
</organism>
<proteinExistence type="predicted"/>
<dbReference type="InterPro" id="IPR012985">
    <property type="entry name" value="Peptidase_S64_Ssy5"/>
</dbReference>
<dbReference type="OrthoDB" id="4096087at2759"/>
<evidence type="ECO:0000256" key="1">
    <source>
        <dbReference type="SAM" id="MobiDB-lite"/>
    </source>
</evidence>
<dbReference type="VEuPathDB" id="FungiDB:YALI1_E05329g"/>
<accession>A0A371C8Q6</accession>
<dbReference type="VEuPathDB" id="FungiDB:YALI0_E04400g"/>
<feature type="compositionally biased region" description="Low complexity" evidence="1">
    <location>
        <begin position="46"/>
        <end position="69"/>
    </location>
</feature>
<evidence type="ECO:0000313" key="3">
    <source>
        <dbReference type="Proteomes" id="UP000256601"/>
    </source>
</evidence>
<dbReference type="EMBL" id="KZ858978">
    <property type="protein sequence ID" value="RDW26562.1"/>
    <property type="molecule type" value="Genomic_DNA"/>
</dbReference>
<dbReference type="Pfam" id="PF08192">
    <property type="entry name" value="Peptidase_S64"/>
    <property type="match status" value="1"/>
</dbReference>
<feature type="region of interest" description="Disordered" evidence="1">
    <location>
        <begin position="655"/>
        <end position="677"/>
    </location>
</feature>
<dbReference type="Proteomes" id="UP000256601">
    <property type="component" value="Unassembled WGS sequence"/>
</dbReference>
<feature type="compositionally biased region" description="Polar residues" evidence="1">
    <location>
        <begin position="28"/>
        <end position="45"/>
    </location>
</feature>
<dbReference type="AlphaFoldDB" id="A0A371C8Q6"/>
<feature type="compositionally biased region" description="Basic and acidic residues" evidence="1">
    <location>
        <begin position="9"/>
        <end position="26"/>
    </location>
</feature>
<protein>
    <submittedName>
        <fullName evidence="2">Ssy5 protein</fullName>
    </submittedName>
</protein>
<dbReference type="InterPro" id="IPR009003">
    <property type="entry name" value="Peptidase_S1_PA"/>
</dbReference>
<dbReference type="SUPFAM" id="SSF50494">
    <property type="entry name" value="Trypsin-like serine proteases"/>
    <property type="match status" value="1"/>
</dbReference>
<evidence type="ECO:0000313" key="2">
    <source>
        <dbReference type="EMBL" id="RDW26562.1"/>
    </source>
</evidence>
<feature type="region of interest" description="Disordered" evidence="1">
    <location>
        <begin position="1"/>
        <end position="73"/>
    </location>
</feature>
<name>A0A371C8Q6_YARLL</name>
<feature type="region of interest" description="Disordered" evidence="1">
    <location>
        <begin position="102"/>
        <end position="124"/>
    </location>
</feature>
<sequence length="677" mass="72491">MSYRKIFGKKKDKEPEEGAPRPRPEDAQSVSTAGTAGSSYMSSIFSRNTRNTSGTASTSASAGSTGSARSYHKEGAAAGRVNVLETISDVADTVGVDVPQQVKRGQFGTSDRNHGISASQPSLSSPNAYLGAGSPTNLFSGAPSSGGASSPVFPFAVNEVHMREVHESLAQLNAESSALLQHIFNGVFTPVMASTALQRLMRDFINFTEMASDVTVQQLAPTIKVVLHLSDNLLGPEDIQSRKLLLRTLHELGRRIGVLPRLSGTVSEPRNFAIGEMASELEALPQVLRIMDQICTAQSEVADQDGAFIAPVLRGLTPQFSVLTLSFGYPQPEQSHYDMVSQLSTSSPQSVHLYCHKNQIAACANFKPPYRIPTDPQSPPMSLSIASNDGTASGTLGGFIYPKISANDPALAAYARSTFAMTCGHVCLSEKTGQNPPVSAPSPVLINMYRAALKKEQVKYAPNTAAYTQFQNAIDETKGPNTLGSVVWGERAVVNGAISDVAIIKCDTGLTCRNTLGDDVVFTEYDPALVFGNLEVRSVAQKLVPGMNVFKYGSTSRYTRGVYNGPKIVYWAEGRIQSSEFVVTTDSTPMFALGGDSGAWLLHKVESENPSLSVMGMLHSHDGEVKQFGLFSPMNVILDRLEQVTHVKWGVVGTTDDEGEDLAGGSDSDVSEHNHSD</sequence>
<gene>
    <name evidence="2" type="ORF">B0I71DRAFT_130731</name>
</gene>